<feature type="non-terminal residue" evidence="1">
    <location>
        <position position="1"/>
    </location>
</feature>
<comment type="caution">
    <text evidence="1">The sequence shown here is derived from an EMBL/GenBank/DDBJ whole genome shotgun (WGS) entry which is preliminary data.</text>
</comment>
<accession>A0ABD0J0B1</accession>
<keyword evidence="2" id="KW-1185">Reference proteome</keyword>
<gene>
    <name evidence="1" type="ORF">BaRGS_00040397</name>
</gene>
<dbReference type="EMBL" id="JACVVK020000803">
    <property type="protein sequence ID" value="KAK7444854.1"/>
    <property type="molecule type" value="Genomic_DNA"/>
</dbReference>
<reference evidence="1 2" key="1">
    <citation type="journal article" date="2023" name="Sci. Data">
        <title>Genome assembly of the Korean intertidal mud-creeper Batillaria attramentaria.</title>
        <authorList>
            <person name="Patra A.K."/>
            <person name="Ho P.T."/>
            <person name="Jun S."/>
            <person name="Lee S.J."/>
            <person name="Kim Y."/>
            <person name="Won Y.J."/>
        </authorList>
    </citation>
    <scope>NUCLEOTIDE SEQUENCE [LARGE SCALE GENOMIC DNA]</scope>
    <source>
        <strain evidence="1">Wonlab-2016</strain>
    </source>
</reference>
<dbReference type="Proteomes" id="UP001519460">
    <property type="component" value="Unassembled WGS sequence"/>
</dbReference>
<name>A0ABD0J0B1_9CAEN</name>
<protein>
    <submittedName>
        <fullName evidence="1">Uncharacterized protein</fullName>
    </submittedName>
</protein>
<sequence>SLAQTKGQVSCVVFEKIGLLVVKTVIKRDRAAMQFTSHPWSEPSWAGAGTIV</sequence>
<feature type="non-terminal residue" evidence="1">
    <location>
        <position position="52"/>
    </location>
</feature>
<evidence type="ECO:0000313" key="2">
    <source>
        <dbReference type="Proteomes" id="UP001519460"/>
    </source>
</evidence>
<dbReference type="AlphaFoldDB" id="A0ABD0J0B1"/>
<evidence type="ECO:0000313" key="1">
    <source>
        <dbReference type="EMBL" id="KAK7444854.1"/>
    </source>
</evidence>
<proteinExistence type="predicted"/>
<organism evidence="1 2">
    <name type="scientific">Batillaria attramentaria</name>
    <dbReference type="NCBI Taxonomy" id="370345"/>
    <lineage>
        <taxon>Eukaryota</taxon>
        <taxon>Metazoa</taxon>
        <taxon>Spiralia</taxon>
        <taxon>Lophotrochozoa</taxon>
        <taxon>Mollusca</taxon>
        <taxon>Gastropoda</taxon>
        <taxon>Caenogastropoda</taxon>
        <taxon>Sorbeoconcha</taxon>
        <taxon>Cerithioidea</taxon>
        <taxon>Batillariidae</taxon>
        <taxon>Batillaria</taxon>
    </lineage>
</organism>